<dbReference type="GO" id="GO:0043041">
    <property type="term" value="P:amino acid activation for nonribosomal peptide biosynthetic process"/>
    <property type="evidence" value="ECO:0007669"/>
    <property type="project" value="TreeGrafter"/>
</dbReference>
<dbReference type="GO" id="GO:0031177">
    <property type="term" value="F:phosphopantetheine binding"/>
    <property type="evidence" value="ECO:0007669"/>
    <property type="project" value="InterPro"/>
</dbReference>
<evidence type="ECO:0000313" key="7">
    <source>
        <dbReference type="Proteomes" id="UP000199137"/>
    </source>
</evidence>
<dbReference type="Pfam" id="PF00550">
    <property type="entry name" value="PP-binding"/>
    <property type="match status" value="1"/>
</dbReference>
<dbReference type="CDD" id="cd19531">
    <property type="entry name" value="LCL_NRPS-like"/>
    <property type="match status" value="1"/>
</dbReference>
<dbReference type="Gene3D" id="3.30.559.30">
    <property type="entry name" value="Nonribosomal peptide synthetase, condensation domain"/>
    <property type="match status" value="1"/>
</dbReference>
<evidence type="ECO:0000256" key="2">
    <source>
        <dbReference type="ARBA" id="ARBA00022450"/>
    </source>
</evidence>
<evidence type="ECO:0000259" key="5">
    <source>
        <dbReference type="PROSITE" id="PS50075"/>
    </source>
</evidence>
<dbReference type="InterPro" id="IPR001242">
    <property type="entry name" value="Condensation_dom"/>
</dbReference>
<dbReference type="InterPro" id="IPR000873">
    <property type="entry name" value="AMP-dep_synth/lig_dom"/>
</dbReference>
<dbReference type="Gene3D" id="2.30.38.10">
    <property type="entry name" value="Luciferase, Domain 3"/>
    <property type="match status" value="1"/>
</dbReference>
<dbReference type="PROSITE" id="PS50075">
    <property type="entry name" value="CARRIER"/>
    <property type="match status" value="1"/>
</dbReference>
<feature type="region of interest" description="Disordered" evidence="4">
    <location>
        <begin position="1"/>
        <end position="26"/>
    </location>
</feature>
<dbReference type="PANTHER" id="PTHR45527">
    <property type="entry name" value="NONRIBOSOMAL PEPTIDE SYNTHETASE"/>
    <property type="match status" value="1"/>
</dbReference>
<dbReference type="SUPFAM" id="SSF53474">
    <property type="entry name" value="alpha/beta-Hydrolases"/>
    <property type="match status" value="1"/>
</dbReference>
<reference evidence="6 7" key="1">
    <citation type="submission" date="2016-10" db="EMBL/GenBank/DDBJ databases">
        <authorList>
            <person name="de Groot N.N."/>
        </authorList>
    </citation>
    <scope>NUCLEOTIDE SEQUENCE [LARGE SCALE GENOMIC DNA]</scope>
    <source>
        <strain evidence="6 7">DSM 44637</strain>
    </source>
</reference>
<dbReference type="InterPro" id="IPR029058">
    <property type="entry name" value="AB_hydrolase_fold"/>
</dbReference>
<dbReference type="InterPro" id="IPR045851">
    <property type="entry name" value="AMP-bd_C_sf"/>
</dbReference>
<sequence>MPRRERRPANPFPLVREPAAGGRPPAAGQERLWWVHQLDSANGQYHILEGWKFPQCLEPAALGSALAGLVRRHELLRTRFAPRPDGTVVLEVLDEVAVPVDWAGRDWRAALDDAAARPFDLARPPLFRVIAAEFDDGPRLCMVMHHIVTDRASMDVLSRDLAELYAAAVEDRPARLPELPVQYGDYAAWQRKFRTEERLAQLLGWWRDALAGHERPELPLDRPRPAAADGAGDTVVARLSEETASALADLAWRARATPFIVVLAALAATMSAYTGSDDVVLGAIVSDRPHPDLQDLVGFFINTVPVRIRLDGPDLTFRDLIVRARDAWMAADAHQDAPFEQIAGAAGDGARSQRNPVFDAVLNHAGDRVDLTESDGALSLWRPELPTTARFDLSVTTLPADGGIEVTFLYRQDLFDRAPIEAMTARYVRLIEQAVAEPERPLRDFALVSARELQLLHSRNDPSPAPEATVVELFQAQAASRGEAPAVTGADGTLSYRELNERANQLARHLSTLGAGPERIVGVCLEHSVERYVVLLAIAKCGGAYLPLDPGFPAERLRFLLEDSGAVLTVVSPSLHTALPADTGPVLEFGRGTPDLTGAETGDLPLAARPANLAYLISTSGSTGTPKSVAIPHRGLSRLVAGAPRYLETGPGTTFLQAGPLTFDVAVLEWTALANGGCVVVADTGTLQEDLEALVRDHGVTTLKLVSPQLDLLVERGIQTLAGVRQLVVGGDVVNPKSFAAALDLLPGCRVTASYGPTESTVLATVFEGRPGTGRVPVGHAVPHTRAYVLDRNLGHCPVGMPGEICLAGDGLARGYLGRPGLTAEKFVPDPHGPPGSRMYRTGDAGRYLADGEIDFLGRTDRQVKIRGFRIETSEIEHALLRSPGVSSAIVLRAERETGPCLAAYVVASGEVDRDALRRQLRESLPAYMVPDHIVEVPRIPLTANNKTDRAALAAIPLGPSGPAEAAPPETGLEARIAEAWSAVLGHPVPAAGDFFEHGGHSLLVPRATAAIRQLLGREVSLRLMLDHRTPASYARALSGESAPDLGAASREHRLERQTWHHQALGGSRRVDLFVSAADPAAPVTRALVVLDGSEFVDVMRFPAILDRLALAGRIPPTAAIFLSSADWSGRRAELLDDAYVDVLADDLVPRLRDWLGDRWRGERVTALGASLGAIAAVRAALRRPDCFDGAVGISGPFTDYELTPRPDGGASRPARLFLAAGQEEAGIELDDGLSLLEATKKVAAELSGQGHAVRDEYGDGGHTYAAWEAALPEAVAWVLGKD</sequence>
<dbReference type="InterPro" id="IPR020806">
    <property type="entry name" value="PKS_PP-bd"/>
</dbReference>
<dbReference type="Proteomes" id="UP000199137">
    <property type="component" value="Unassembled WGS sequence"/>
</dbReference>
<dbReference type="InterPro" id="IPR023213">
    <property type="entry name" value="CAT-like_dom_sf"/>
</dbReference>
<dbReference type="RefSeq" id="WP_093575135.1">
    <property type="nucleotide sequence ID" value="NZ_FOWC01000008.1"/>
</dbReference>
<dbReference type="InterPro" id="IPR025110">
    <property type="entry name" value="AMP-bd_C"/>
</dbReference>
<proteinExistence type="predicted"/>
<dbReference type="Gene3D" id="3.40.50.980">
    <property type="match status" value="2"/>
</dbReference>
<name>A0A1I5UQV2_9PSEU</name>
<dbReference type="Pfam" id="PF00668">
    <property type="entry name" value="Condensation"/>
    <property type="match status" value="1"/>
</dbReference>
<feature type="domain" description="Carrier" evidence="5">
    <location>
        <begin position="968"/>
        <end position="1042"/>
    </location>
</feature>
<keyword evidence="3" id="KW-0597">Phosphoprotein</keyword>
<evidence type="ECO:0000256" key="1">
    <source>
        <dbReference type="ARBA" id="ARBA00001957"/>
    </source>
</evidence>
<keyword evidence="2" id="KW-0596">Phosphopantetheine</keyword>
<organism evidence="6 7">
    <name type="scientific">Amycolatopsis rubida</name>
    <dbReference type="NCBI Taxonomy" id="112413"/>
    <lineage>
        <taxon>Bacteria</taxon>
        <taxon>Bacillati</taxon>
        <taxon>Actinomycetota</taxon>
        <taxon>Actinomycetes</taxon>
        <taxon>Pseudonocardiales</taxon>
        <taxon>Pseudonocardiaceae</taxon>
        <taxon>Amycolatopsis</taxon>
    </lineage>
</organism>
<dbReference type="SUPFAM" id="SSF56801">
    <property type="entry name" value="Acetyl-CoA synthetase-like"/>
    <property type="match status" value="1"/>
</dbReference>
<dbReference type="SMART" id="SM00823">
    <property type="entry name" value="PKS_PP"/>
    <property type="match status" value="1"/>
</dbReference>
<dbReference type="NCBIfam" id="TIGR01733">
    <property type="entry name" value="AA-adenyl-dom"/>
    <property type="match status" value="1"/>
</dbReference>
<dbReference type="GO" id="GO:0005737">
    <property type="term" value="C:cytoplasm"/>
    <property type="evidence" value="ECO:0007669"/>
    <property type="project" value="TreeGrafter"/>
</dbReference>
<dbReference type="SUPFAM" id="SSF52777">
    <property type="entry name" value="CoA-dependent acyltransferases"/>
    <property type="match status" value="2"/>
</dbReference>
<accession>A0A1I5UQV2</accession>
<dbReference type="Gene3D" id="3.30.559.10">
    <property type="entry name" value="Chloramphenicol acetyltransferase-like domain"/>
    <property type="match status" value="1"/>
</dbReference>
<dbReference type="SUPFAM" id="SSF47336">
    <property type="entry name" value="ACP-like"/>
    <property type="match status" value="1"/>
</dbReference>
<evidence type="ECO:0000256" key="4">
    <source>
        <dbReference type="SAM" id="MobiDB-lite"/>
    </source>
</evidence>
<dbReference type="Pfam" id="PF00756">
    <property type="entry name" value="Esterase"/>
    <property type="match status" value="1"/>
</dbReference>
<dbReference type="GO" id="GO:0003824">
    <property type="term" value="F:catalytic activity"/>
    <property type="evidence" value="ECO:0007669"/>
    <property type="project" value="InterPro"/>
</dbReference>
<dbReference type="EMBL" id="FOWC01000008">
    <property type="protein sequence ID" value="SFP97437.1"/>
    <property type="molecule type" value="Genomic_DNA"/>
</dbReference>
<comment type="cofactor">
    <cofactor evidence="1">
        <name>pantetheine 4'-phosphate</name>
        <dbReference type="ChEBI" id="CHEBI:47942"/>
    </cofactor>
</comment>
<dbReference type="FunFam" id="3.40.50.980:FF:000001">
    <property type="entry name" value="Non-ribosomal peptide synthetase"/>
    <property type="match status" value="1"/>
</dbReference>
<dbReference type="InterPro" id="IPR036736">
    <property type="entry name" value="ACP-like_sf"/>
</dbReference>
<dbReference type="Pfam" id="PF00501">
    <property type="entry name" value="AMP-binding"/>
    <property type="match status" value="1"/>
</dbReference>
<dbReference type="InterPro" id="IPR000801">
    <property type="entry name" value="Esterase-like"/>
</dbReference>
<dbReference type="InterPro" id="IPR009081">
    <property type="entry name" value="PP-bd_ACP"/>
</dbReference>
<protein>
    <submittedName>
        <fullName evidence="6">Amino acid adenylation domain-containing protein</fullName>
    </submittedName>
</protein>
<evidence type="ECO:0000313" key="6">
    <source>
        <dbReference type="EMBL" id="SFP97437.1"/>
    </source>
</evidence>
<dbReference type="PANTHER" id="PTHR45527:SF1">
    <property type="entry name" value="FATTY ACID SYNTHASE"/>
    <property type="match status" value="1"/>
</dbReference>
<dbReference type="Gene3D" id="3.40.50.1820">
    <property type="entry name" value="alpha/beta hydrolase"/>
    <property type="match status" value="1"/>
</dbReference>
<dbReference type="InterPro" id="IPR010071">
    <property type="entry name" value="AA_adenyl_dom"/>
</dbReference>
<dbReference type="OrthoDB" id="2472181at2"/>
<dbReference type="STRING" id="112413.SAMN05421854_10852"/>
<dbReference type="GO" id="GO:0008610">
    <property type="term" value="P:lipid biosynthetic process"/>
    <property type="evidence" value="ECO:0007669"/>
    <property type="project" value="UniProtKB-ARBA"/>
</dbReference>
<dbReference type="Pfam" id="PF13193">
    <property type="entry name" value="AMP-binding_C"/>
    <property type="match status" value="1"/>
</dbReference>
<dbReference type="Gene3D" id="3.30.300.30">
    <property type="match status" value="1"/>
</dbReference>
<dbReference type="CDD" id="cd12117">
    <property type="entry name" value="A_NRPS_Srf_like"/>
    <property type="match status" value="1"/>
</dbReference>
<dbReference type="GO" id="GO:0044550">
    <property type="term" value="P:secondary metabolite biosynthetic process"/>
    <property type="evidence" value="ECO:0007669"/>
    <property type="project" value="TreeGrafter"/>
</dbReference>
<dbReference type="FunFam" id="2.30.38.10:FF:000001">
    <property type="entry name" value="Non-ribosomal peptide synthetase PvdI"/>
    <property type="match status" value="1"/>
</dbReference>
<gene>
    <name evidence="6" type="ORF">SAMN05421854_10852</name>
</gene>
<dbReference type="Gene3D" id="1.10.1200.10">
    <property type="entry name" value="ACP-like"/>
    <property type="match status" value="1"/>
</dbReference>
<evidence type="ECO:0000256" key="3">
    <source>
        <dbReference type="ARBA" id="ARBA00022553"/>
    </source>
</evidence>